<keyword evidence="2" id="KW-1185">Reference proteome</keyword>
<dbReference type="AlphaFoldDB" id="A0A9P0P6A3"/>
<comment type="caution">
    <text evidence="1">The sequence shown here is derived from an EMBL/GenBank/DDBJ whole genome shotgun (WGS) entry which is preliminary data.</text>
</comment>
<protein>
    <submittedName>
        <fullName evidence="1">Uncharacterized protein</fullName>
    </submittedName>
</protein>
<accession>A0A9P0P6A3</accession>
<organism evidence="1 2">
    <name type="scientific">Acanthoscelides obtectus</name>
    <name type="common">Bean weevil</name>
    <name type="synonym">Bruchus obtectus</name>
    <dbReference type="NCBI Taxonomy" id="200917"/>
    <lineage>
        <taxon>Eukaryota</taxon>
        <taxon>Metazoa</taxon>
        <taxon>Ecdysozoa</taxon>
        <taxon>Arthropoda</taxon>
        <taxon>Hexapoda</taxon>
        <taxon>Insecta</taxon>
        <taxon>Pterygota</taxon>
        <taxon>Neoptera</taxon>
        <taxon>Endopterygota</taxon>
        <taxon>Coleoptera</taxon>
        <taxon>Polyphaga</taxon>
        <taxon>Cucujiformia</taxon>
        <taxon>Chrysomeloidea</taxon>
        <taxon>Chrysomelidae</taxon>
        <taxon>Bruchinae</taxon>
        <taxon>Bruchini</taxon>
        <taxon>Acanthoscelides</taxon>
    </lineage>
</organism>
<dbReference type="EMBL" id="CAKOFQ010006756">
    <property type="protein sequence ID" value="CAH1968769.1"/>
    <property type="molecule type" value="Genomic_DNA"/>
</dbReference>
<name>A0A9P0P6A3_ACAOB</name>
<dbReference type="OrthoDB" id="6762366at2759"/>
<dbReference type="Proteomes" id="UP001152888">
    <property type="component" value="Unassembled WGS sequence"/>
</dbReference>
<proteinExistence type="predicted"/>
<evidence type="ECO:0000313" key="1">
    <source>
        <dbReference type="EMBL" id="CAH1968769.1"/>
    </source>
</evidence>
<evidence type="ECO:0000313" key="2">
    <source>
        <dbReference type="Proteomes" id="UP001152888"/>
    </source>
</evidence>
<reference evidence="1" key="1">
    <citation type="submission" date="2022-03" db="EMBL/GenBank/DDBJ databases">
        <authorList>
            <person name="Sayadi A."/>
        </authorList>
    </citation>
    <scope>NUCLEOTIDE SEQUENCE</scope>
</reference>
<sequence length="65" mass="7115">MNEYGVRFAKGFSLHEALAIIEDDDIEAESITLLPLINACGNITDKDSGDEKTGYQQLARKLNAS</sequence>
<gene>
    <name evidence="1" type="ORF">ACAOBT_LOCUS8056</name>
</gene>